<evidence type="ECO:0000256" key="3">
    <source>
        <dbReference type="ARBA" id="ARBA00022729"/>
    </source>
</evidence>
<dbReference type="RefSeq" id="WP_232012399.1">
    <property type="nucleotide sequence ID" value="NZ_LR134442.1"/>
</dbReference>
<dbReference type="InterPro" id="IPR025997">
    <property type="entry name" value="SBP_2_dom"/>
</dbReference>
<dbReference type="Pfam" id="PF13407">
    <property type="entry name" value="Peripla_BP_4"/>
    <property type="match status" value="1"/>
</dbReference>
<comment type="subcellular location">
    <subcellularLocation>
        <location evidence="1">Cell envelope</location>
    </subcellularLocation>
</comment>
<dbReference type="Proteomes" id="UP000263928">
    <property type="component" value="Unassembled WGS sequence"/>
</dbReference>
<feature type="domain" description="Periplasmic binding protein" evidence="5">
    <location>
        <begin position="87"/>
        <end position="344"/>
    </location>
</feature>
<evidence type="ECO:0000256" key="2">
    <source>
        <dbReference type="ARBA" id="ARBA00007639"/>
    </source>
</evidence>
<dbReference type="PANTHER" id="PTHR46847:SF1">
    <property type="entry name" value="D-ALLOSE-BINDING PERIPLASMIC PROTEIN-RELATED"/>
    <property type="match status" value="1"/>
</dbReference>
<feature type="chain" id="PRO_5038391612" evidence="4">
    <location>
        <begin position="20"/>
        <end position="354"/>
    </location>
</feature>
<dbReference type="PANTHER" id="PTHR46847">
    <property type="entry name" value="D-ALLOSE-BINDING PERIPLASMIC PROTEIN-RELATED"/>
    <property type="match status" value="1"/>
</dbReference>
<dbReference type="Gene3D" id="3.40.50.2300">
    <property type="match status" value="2"/>
</dbReference>
<dbReference type="EMBL" id="UNQJ01000012">
    <property type="protein sequence ID" value="SYZ33749.1"/>
    <property type="molecule type" value="Genomic_DNA"/>
</dbReference>
<keyword evidence="3 4" id="KW-0732">Signal</keyword>
<name>A0A383S8P3_9ACTN</name>
<dbReference type="AlphaFoldDB" id="A0A383S8P3"/>
<evidence type="ECO:0000313" key="7">
    <source>
        <dbReference type="Proteomes" id="UP000263928"/>
    </source>
</evidence>
<comment type="similarity">
    <text evidence="2">Belongs to the bacterial solute-binding protein 2 family.</text>
</comment>
<organism evidence="6 7">
    <name type="scientific">Propionibacterium australiense</name>
    <dbReference type="NCBI Taxonomy" id="119981"/>
    <lineage>
        <taxon>Bacteria</taxon>
        <taxon>Bacillati</taxon>
        <taxon>Actinomycetota</taxon>
        <taxon>Actinomycetes</taxon>
        <taxon>Propionibacteriales</taxon>
        <taxon>Propionibacteriaceae</taxon>
        <taxon>Propionibacterium</taxon>
    </lineage>
</organism>
<keyword evidence="7" id="KW-1185">Reference proteome</keyword>
<gene>
    <name evidence="6" type="ORF">PROPAUS_1702</name>
</gene>
<evidence type="ECO:0000313" key="6">
    <source>
        <dbReference type="EMBL" id="SYZ33749.1"/>
    </source>
</evidence>
<feature type="signal peptide" evidence="4">
    <location>
        <begin position="1"/>
        <end position="19"/>
    </location>
</feature>
<accession>A0A383S8P3</accession>
<protein>
    <submittedName>
        <fullName evidence="6">Periplasmic binding protein domain</fullName>
    </submittedName>
</protein>
<dbReference type="GO" id="GO:0030313">
    <property type="term" value="C:cell envelope"/>
    <property type="evidence" value="ECO:0007669"/>
    <property type="project" value="UniProtKB-SubCell"/>
</dbReference>
<dbReference type="CDD" id="cd06316">
    <property type="entry name" value="PBP1_ABC_sugar_binding-like"/>
    <property type="match status" value="1"/>
</dbReference>
<reference evidence="7" key="1">
    <citation type="submission" date="2018-08" db="EMBL/GenBank/DDBJ databases">
        <authorList>
            <person name="Hornung B."/>
        </authorList>
    </citation>
    <scope>NUCLEOTIDE SEQUENCE [LARGE SCALE GENOMIC DNA]</scope>
</reference>
<dbReference type="PROSITE" id="PS51257">
    <property type="entry name" value="PROKAR_LIPOPROTEIN"/>
    <property type="match status" value="1"/>
</dbReference>
<sequence>MQRRTVLLAAAGIPISALFLQGCTASGESAATATNAEINAKADEAIRQLESAVSATGPHGESAAAASEVDLTDADIDNVKAMGATAAIAMHTSGDDWSAAQIAGLTSRFNELGIKITSTTDANMDPSKQVSDVETILAQKPDILVSIPTDPVATASAYRMAVDQGVKVVFMDNCPDGFTAGPDYACVVSSDNYGNGAISAHLMAKALGGQGKIAAIYYEADYFVTNQRYQGFKETLTSNYPDIQIIAERGISGSDLAGSAQKQADALLSQNADLNGIWAVWDVPAEGVIAAARSASRTDLAVASEDLGKNVAIAMAQGQYVCGLGAQRPYDAGITEANAAAKTLLGSRFRPSSR</sequence>
<evidence type="ECO:0000256" key="4">
    <source>
        <dbReference type="SAM" id="SignalP"/>
    </source>
</evidence>
<proteinExistence type="inferred from homology"/>
<dbReference type="InterPro" id="IPR028082">
    <property type="entry name" value="Peripla_BP_I"/>
</dbReference>
<evidence type="ECO:0000259" key="5">
    <source>
        <dbReference type="Pfam" id="PF13407"/>
    </source>
</evidence>
<dbReference type="GO" id="GO:0030246">
    <property type="term" value="F:carbohydrate binding"/>
    <property type="evidence" value="ECO:0007669"/>
    <property type="project" value="UniProtKB-ARBA"/>
</dbReference>
<evidence type="ECO:0000256" key="1">
    <source>
        <dbReference type="ARBA" id="ARBA00004196"/>
    </source>
</evidence>
<dbReference type="SUPFAM" id="SSF53822">
    <property type="entry name" value="Periplasmic binding protein-like I"/>
    <property type="match status" value="1"/>
</dbReference>